<reference evidence="1 2" key="1">
    <citation type="submission" date="2018-08" db="EMBL/GenBank/DDBJ databases">
        <title>A genome reference for cultivated species of the human gut microbiota.</title>
        <authorList>
            <person name="Zou Y."/>
            <person name="Xue W."/>
            <person name="Luo G."/>
        </authorList>
    </citation>
    <scope>NUCLEOTIDE SEQUENCE [LARGE SCALE GENOMIC DNA]</scope>
    <source>
        <strain evidence="1 2">AM34-17</strain>
    </source>
</reference>
<dbReference type="GO" id="GO:0006508">
    <property type="term" value="P:proteolysis"/>
    <property type="evidence" value="ECO:0007669"/>
    <property type="project" value="InterPro"/>
</dbReference>
<dbReference type="Proteomes" id="UP000286260">
    <property type="component" value="Unassembled WGS sequence"/>
</dbReference>
<evidence type="ECO:0000313" key="1">
    <source>
        <dbReference type="EMBL" id="RHC83233.1"/>
    </source>
</evidence>
<name>A0A3R6JNS4_9BACT</name>
<dbReference type="AlphaFoldDB" id="A0A3R6JNS4"/>
<dbReference type="RefSeq" id="WP_022321222.1">
    <property type="nucleotide sequence ID" value="NZ_BAABZJ010000001.1"/>
</dbReference>
<accession>A0A3R6JNS4</accession>
<dbReference type="Pfam" id="PF03412">
    <property type="entry name" value="Peptidase_C39"/>
    <property type="match status" value="1"/>
</dbReference>
<dbReference type="GO" id="GO:0016020">
    <property type="term" value="C:membrane"/>
    <property type="evidence" value="ECO:0007669"/>
    <property type="project" value="InterPro"/>
</dbReference>
<dbReference type="InterPro" id="IPR005074">
    <property type="entry name" value="Peptidase_C39"/>
</dbReference>
<dbReference type="EMBL" id="QSII01000018">
    <property type="protein sequence ID" value="RHC83233.1"/>
    <property type="molecule type" value="Genomic_DNA"/>
</dbReference>
<evidence type="ECO:0000313" key="2">
    <source>
        <dbReference type="Proteomes" id="UP000286260"/>
    </source>
</evidence>
<organism evidence="1 2">
    <name type="scientific">Parabacteroides merdae</name>
    <dbReference type="NCBI Taxonomy" id="46503"/>
    <lineage>
        <taxon>Bacteria</taxon>
        <taxon>Pseudomonadati</taxon>
        <taxon>Bacteroidota</taxon>
        <taxon>Bacteroidia</taxon>
        <taxon>Bacteroidales</taxon>
        <taxon>Tannerellaceae</taxon>
        <taxon>Parabacteroides</taxon>
    </lineage>
</organism>
<protein>
    <submittedName>
        <fullName evidence="1">Uncharacterized protein</fullName>
    </submittedName>
</protein>
<dbReference type="GO" id="GO:0005524">
    <property type="term" value="F:ATP binding"/>
    <property type="evidence" value="ECO:0007669"/>
    <property type="project" value="InterPro"/>
</dbReference>
<dbReference type="GO" id="GO:0008233">
    <property type="term" value="F:peptidase activity"/>
    <property type="evidence" value="ECO:0007669"/>
    <property type="project" value="InterPro"/>
</dbReference>
<dbReference type="Gene3D" id="3.90.70.10">
    <property type="entry name" value="Cysteine proteinases"/>
    <property type="match status" value="1"/>
</dbReference>
<comment type="caution">
    <text evidence="1">The sequence shown here is derived from an EMBL/GenBank/DDBJ whole genome shotgun (WGS) entry which is preliminary data.</text>
</comment>
<sequence length="86" mass="10122">MKKNNILLFILDLLDVKYTKIYARKYYEEHPHKNDLLGVSNMLYHYGIKSEGLKLEREINALQELEVPFIAHLDGTFVVVTDIKTR</sequence>
<gene>
    <name evidence="1" type="ORF">DW828_12830</name>
</gene>
<proteinExistence type="predicted"/>